<dbReference type="CDD" id="cd00609">
    <property type="entry name" value="AAT_like"/>
    <property type="match status" value="1"/>
</dbReference>
<dbReference type="InterPro" id="IPR004839">
    <property type="entry name" value="Aminotransferase_I/II_large"/>
</dbReference>
<keyword evidence="3" id="KW-0663">Pyridoxal phosphate</keyword>
<evidence type="ECO:0000313" key="8">
    <source>
        <dbReference type="Proteomes" id="UP000193435"/>
    </source>
</evidence>
<keyword evidence="4 7" id="KW-0456">Lyase</keyword>
<sequence>MNKIILLQDKGSVYMDYSFDEVIDRKDSLGLKWNNLDQQFGCEEVLPMWVADMDFSSPQPILDSLKGVLDTRILGYATPPDTLYNAIIHWQKEHHQMELTKDAILFAPGVVPSIAVIIQALTNEQDAIMIHDPVYTPFSTMIELNKRRCIRSTLLMENNQFKMDFEDIEKKLVEEQVKLFVLCNPQNPGGRVWSKQELLTLAELCKKYHVLIISDEIHADLIFSPYQFTSLVTLDPSYQDFVLTLSAATKTFNIAGVKLAMIFAHNPKLYKQIHLYQEAIEHSCLNTFGYVATETAFTQCGPWLEQLMARLEENLTMVCHFFDTRLPQVNYMKPQGTYLFWFDCSSLGLTDEELMNHFIHVGKIALNAGVAYGPGGSQYMRLNFAAPKVLIEEGLKRIKFAFEQ</sequence>
<proteinExistence type="inferred from homology"/>
<dbReference type="InterPro" id="IPR027619">
    <property type="entry name" value="C-S_lyase_PatB-like"/>
</dbReference>
<dbReference type="PANTHER" id="PTHR43525">
    <property type="entry name" value="PROTEIN MALY"/>
    <property type="match status" value="1"/>
</dbReference>
<evidence type="ECO:0000259" key="6">
    <source>
        <dbReference type="Pfam" id="PF00155"/>
    </source>
</evidence>
<comment type="similarity">
    <text evidence="5">Belongs to the class-II pyridoxal-phosphate-dependent aminotransferase family. MalY/PatB cystathionine beta-lyase subfamily.</text>
</comment>
<evidence type="ECO:0000256" key="5">
    <source>
        <dbReference type="ARBA" id="ARBA00037974"/>
    </source>
</evidence>
<reference evidence="7 8" key="1">
    <citation type="submission" date="2017-04" db="EMBL/GenBank/DDBJ databases">
        <authorList>
            <person name="Afonso C.L."/>
            <person name="Miller P.J."/>
            <person name="Scott M.A."/>
            <person name="Spackman E."/>
            <person name="Goraichik I."/>
            <person name="Dimitrov K.M."/>
            <person name="Suarez D.L."/>
            <person name="Swayne D.E."/>
        </authorList>
    </citation>
    <scope>NUCLEOTIDE SEQUENCE [LARGE SCALE GENOMIC DNA]</scope>
    <source>
        <strain evidence="7 8">LMG26642</strain>
    </source>
</reference>
<dbReference type="Gene3D" id="3.90.1150.10">
    <property type="entry name" value="Aspartate Aminotransferase, domain 1"/>
    <property type="match status" value="1"/>
</dbReference>
<dbReference type="GO" id="GO:0030170">
    <property type="term" value="F:pyridoxal phosphate binding"/>
    <property type="evidence" value="ECO:0007669"/>
    <property type="project" value="InterPro"/>
</dbReference>
<dbReference type="NCBIfam" id="TIGR04350">
    <property type="entry name" value="C_S_lyase_PatB"/>
    <property type="match status" value="1"/>
</dbReference>
<dbReference type="Pfam" id="PF00155">
    <property type="entry name" value="Aminotran_1_2"/>
    <property type="match status" value="1"/>
</dbReference>
<protein>
    <recommendedName>
        <fullName evidence="2">cysteine-S-conjugate beta-lyase</fullName>
        <ecNumber evidence="2">4.4.1.13</ecNumber>
    </recommendedName>
</protein>
<dbReference type="InterPro" id="IPR015421">
    <property type="entry name" value="PyrdxlP-dep_Trfase_major"/>
</dbReference>
<feature type="domain" description="Aminotransferase class I/classII large" evidence="6">
    <location>
        <begin position="81"/>
        <end position="398"/>
    </location>
</feature>
<dbReference type="PANTHER" id="PTHR43525:SF1">
    <property type="entry name" value="PROTEIN MALY"/>
    <property type="match status" value="1"/>
</dbReference>
<accession>A0A1X7MP37</accession>
<dbReference type="EC" id="4.4.1.13" evidence="2"/>
<dbReference type="InterPro" id="IPR015424">
    <property type="entry name" value="PyrdxlP-dep_Trfase"/>
</dbReference>
<dbReference type="EMBL" id="FXBJ01000002">
    <property type="protein sequence ID" value="SMH26384.1"/>
    <property type="molecule type" value="Genomic_DNA"/>
</dbReference>
<evidence type="ECO:0000256" key="1">
    <source>
        <dbReference type="ARBA" id="ARBA00001933"/>
    </source>
</evidence>
<comment type="cofactor">
    <cofactor evidence="1">
        <name>pyridoxal 5'-phosphate</name>
        <dbReference type="ChEBI" id="CHEBI:597326"/>
    </cofactor>
</comment>
<evidence type="ECO:0000256" key="4">
    <source>
        <dbReference type="ARBA" id="ARBA00023239"/>
    </source>
</evidence>
<gene>
    <name evidence="7" type="ORF">SAMN04488700_0102</name>
</gene>
<evidence type="ECO:0000256" key="2">
    <source>
        <dbReference type="ARBA" id="ARBA00012224"/>
    </source>
</evidence>
<dbReference type="InterPro" id="IPR051798">
    <property type="entry name" value="Class-II_PLP-Dep_Aminotrans"/>
</dbReference>
<name>A0A1X7MP37_9LACT</name>
<dbReference type="GO" id="GO:0047804">
    <property type="term" value="F:cysteine-S-conjugate beta-lyase activity"/>
    <property type="evidence" value="ECO:0007669"/>
    <property type="project" value="UniProtKB-EC"/>
</dbReference>
<dbReference type="Proteomes" id="UP000193435">
    <property type="component" value="Unassembled WGS sequence"/>
</dbReference>
<dbReference type="STRING" id="1073423.SAMN04488700_0102"/>
<keyword evidence="8" id="KW-1185">Reference proteome</keyword>
<evidence type="ECO:0000313" key="7">
    <source>
        <dbReference type="EMBL" id="SMH26384.1"/>
    </source>
</evidence>
<organism evidence="7 8">
    <name type="scientific">Carnobacterium iners</name>
    <dbReference type="NCBI Taxonomy" id="1073423"/>
    <lineage>
        <taxon>Bacteria</taxon>
        <taxon>Bacillati</taxon>
        <taxon>Bacillota</taxon>
        <taxon>Bacilli</taxon>
        <taxon>Lactobacillales</taxon>
        <taxon>Carnobacteriaceae</taxon>
        <taxon>Carnobacterium</taxon>
    </lineage>
</organism>
<dbReference type="AlphaFoldDB" id="A0A1X7MP37"/>
<evidence type="ECO:0000256" key="3">
    <source>
        <dbReference type="ARBA" id="ARBA00022898"/>
    </source>
</evidence>
<dbReference type="Gene3D" id="3.40.640.10">
    <property type="entry name" value="Type I PLP-dependent aspartate aminotransferase-like (Major domain)"/>
    <property type="match status" value="1"/>
</dbReference>
<dbReference type="SUPFAM" id="SSF53383">
    <property type="entry name" value="PLP-dependent transferases"/>
    <property type="match status" value="1"/>
</dbReference>
<dbReference type="InterPro" id="IPR015422">
    <property type="entry name" value="PyrdxlP-dep_Trfase_small"/>
</dbReference>